<evidence type="ECO:0000256" key="7">
    <source>
        <dbReference type="ARBA" id="ARBA00022989"/>
    </source>
</evidence>
<evidence type="ECO:0000313" key="12">
    <source>
        <dbReference type="Proteomes" id="UP001596113"/>
    </source>
</evidence>
<dbReference type="Gene3D" id="3.30.565.10">
    <property type="entry name" value="Histidine kinase-like ATPase, C-terminal domain"/>
    <property type="match status" value="1"/>
</dbReference>
<feature type="transmembrane region" description="Helical" evidence="9">
    <location>
        <begin position="306"/>
        <end position="326"/>
    </location>
</feature>
<keyword evidence="8 9" id="KW-0472">Membrane</keyword>
<dbReference type="InterPro" id="IPR010559">
    <property type="entry name" value="Sig_transdc_His_kin_internal"/>
</dbReference>
<dbReference type="PANTHER" id="PTHR34220">
    <property type="entry name" value="SENSOR HISTIDINE KINASE YPDA"/>
    <property type="match status" value="1"/>
</dbReference>
<sequence>MKRILNRIRKSYRNLLLRQKITLIFSLMAIALLIVQGTVIYRISVGVIRNEMESGAKQAIEQTSLNIDSYFEEIKTIIQLTANNRTLIDSVENYFSGFVDQLEYNQNLQNILVQYTYMIPYVDNILVIKDGRAIYDKNSSTRKDYDFNKQTWFTNNISRLIKASFVGPHHNDYYYDPSNTRVISVIIPVRDSLKTNSRNAGEIMIDIDIKKITSIFGKIGLDSSQDISIIDRAGTIIANRDNQLIGTSYNQDDLAEMKANDKGTFTISEGNTPSLVVYSTSPVTGWKTVITTKMTKIGQVAGSVRFTTVLIIFTAVLLAMATSLFISSKITRGIIKLKEKMDLVGRGNDLVIVEVENNDEVGMLSRHFNRMVVELKQLINENYLVKIKQKEAELSALQAKINPHFLNNTLQSLHAMAVLNKTKDIETTIESLGKLFDYVLYESGDIVRVEDEMNYLESFLQIQQSRNTKRFEYSIDADPQARNIQLPKLLIQPLVENALIHGLKSKFAGGFVSVSVCLEEGNVVIRVSDNGEGMSSEQLERVHRLLNDEDLHAKSIGLKNVKDRLKLTYGEDTSFLIETKLSEGTSVWVKLPITAEY</sequence>
<evidence type="ECO:0000313" key="11">
    <source>
        <dbReference type="EMBL" id="MFC5404270.1"/>
    </source>
</evidence>
<dbReference type="Pfam" id="PF00672">
    <property type="entry name" value="HAMP"/>
    <property type="match status" value="1"/>
</dbReference>
<evidence type="ECO:0000256" key="1">
    <source>
        <dbReference type="ARBA" id="ARBA00004651"/>
    </source>
</evidence>
<comment type="caution">
    <text evidence="11">The sequence shown here is derived from an EMBL/GenBank/DDBJ whole genome shotgun (WGS) entry which is preliminary data.</text>
</comment>
<keyword evidence="5 9" id="KW-0812">Transmembrane</keyword>
<dbReference type="Pfam" id="PF02518">
    <property type="entry name" value="HATPase_c"/>
    <property type="match status" value="1"/>
</dbReference>
<accession>A0ABW0HVF6</accession>
<dbReference type="Pfam" id="PF02743">
    <property type="entry name" value="dCache_1"/>
    <property type="match status" value="1"/>
</dbReference>
<evidence type="ECO:0000256" key="5">
    <source>
        <dbReference type="ARBA" id="ARBA00022692"/>
    </source>
</evidence>
<evidence type="ECO:0000259" key="10">
    <source>
        <dbReference type="PROSITE" id="PS50885"/>
    </source>
</evidence>
<dbReference type="InterPro" id="IPR036890">
    <property type="entry name" value="HATPase_C_sf"/>
</dbReference>
<dbReference type="Proteomes" id="UP001596113">
    <property type="component" value="Unassembled WGS sequence"/>
</dbReference>
<keyword evidence="7 9" id="KW-1133">Transmembrane helix</keyword>
<evidence type="ECO:0000256" key="8">
    <source>
        <dbReference type="ARBA" id="ARBA00023136"/>
    </source>
</evidence>
<dbReference type="InterPro" id="IPR033479">
    <property type="entry name" value="dCache_1"/>
</dbReference>
<dbReference type="InterPro" id="IPR003660">
    <property type="entry name" value="HAMP_dom"/>
</dbReference>
<dbReference type="SMART" id="SM00304">
    <property type="entry name" value="HAMP"/>
    <property type="match status" value="1"/>
</dbReference>
<feature type="transmembrane region" description="Helical" evidence="9">
    <location>
        <begin position="21"/>
        <end position="41"/>
    </location>
</feature>
<dbReference type="Gene3D" id="3.30.450.20">
    <property type="entry name" value="PAS domain"/>
    <property type="match status" value="2"/>
</dbReference>
<dbReference type="Gene3D" id="6.10.340.10">
    <property type="match status" value="1"/>
</dbReference>
<dbReference type="SMART" id="SM00387">
    <property type="entry name" value="HATPase_c"/>
    <property type="match status" value="1"/>
</dbReference>
<dbReference type="EC" id="2.7.13.3" evidence="11"/>
<dbReference type="CDD" id="cd12912">
    <property type="entry name" value="PDC2_MCP_like"/>
    <property type="match status" value="1"/>
</dbReference>
<keyword evidence="3" id="KW-0597">Phosphoprotein</keyword>
<evidence type="ECO:0000256" key="9">
    <source>
        <dbReference type="SAM" id="Phobius"/>
    </source>
</evidence>
<evidence type="ECO:0000256" key="4">
    <source>
        <dbReference type="ARBA" id="ARBA00022679"/>
    </source>
</evidence>
<reference evidence="12" key="1">
    <citation type="journal article" date="2019" name="Int. J. Syst. Evol. Microbiol.">
        <title>The Global Catalogue of Microorganisms (GCM) 10K type strain sequencing project: providing services to taxonomists for standard genome sequencing and annotation.</title>
        <authorList>
            <consortium name="The Broad Institute Genomics Platform"/>
            <consortium name="The Broad Institute Genome Sequencing Center for Infectious Disease"/>
            <person name="Wu L."/>
            <person name="Ma J."/>
        </authorList>
    </citation>
    <scope>NUCLEOTIDE SEQUENCE [LARGE SCALE GENOMIC DNA]</scope>
    <source>
        <strain evidence="12">CGMCC 1.18575</strain>
    </source>
</reference>
<keyword evidence="12" id="KW-1185">Reference proteome</keyword>
<dbReference type="SUPFAM" id="SSF55874">
    <property type="entry name" value="ATPase domain of HSP90 chaperone/DNA topoisomerase II/histidine kinase"/>
    <property type="match status" value="1"/>
</dbReference>
<evidence type="ECO:0000256" key="6">
    <source>
        <dbReference type="ARBA" id="ARBA00022777"/>
    </source>
</evidence>
<keyword evidence="4 11" id="KW-0808">Transferase</keyword>
<evidence type="ECO:0000256" key="2">
    <source>
        <dbReference type="ARBA" id="ARBA00022475"/>
    </source>
</evidence>
<proteinExistence type="predicted"/>
<dbReference type="EMBL" id="JBHSMI010000025">
    <property type="protein sequence ID" value="MFC5404270.1"/>
    <property type="molecule type" value="Genomic_DNA"/>
</dbReference>
<dbReference type="GO" id="GO:0004673">
    <property type="term" value="F:protein histidine kinase activity"/>
    <property type="evidence" value="ECO:0007669"/>
    <property type="project" value="UniProtKB-EC"/>
</dbReference>
<dbReference type="Pfam" id="PF06580">
    <property type="entry name" value="His_kinase"/>
    <property type="match status" value="1"/>
</dbReference>
<evidence type="ECO:0000256" key="3">
    <source>
        <dbReference type="ARBA" id="ARBA00022553"/>
    </source>
</evidence>
<organism evidence="11 12">
    <name type="scientific">Cohnella soli</name>
    <dbReference type="NCBI Taxonomy" id="425005"/>
    <lineage>
        <taxon>Bacteria</taxon>
        <taxon>Bacillati</taxon>
        <taxon>Bacillota</taxon>
        <taxon>Bacilli</taxon>
        <taxon>Bacillales</taxon>
        <taxon>Paenibacillaceae</taxon>
        <taxon>Cohnella</taxon>
    </lineage>
</organism>
<gene>
    <name evidence="11" type="ORF">ACFPOF_16130</name>
</gene>
<dbReference type="InterPro" id="IPR050640">
    <property type="entry name" value="Bact_2-comp_sensor_kinase"/>
</dbReference>
<name>A0ABW0HVF6_9BACL</name>
<dbReference type="SUPFAM" id="SSF158472">
    <property type="entry name" value="HAMP domain-like"/>
    <property type="match status" value="1"/>
</dbReference>
<dbReference type="InterPro" id="IPR003594">
    <property type="entry name" value="HATPase_dom"/>
</dbReference>
<protein>
    <submittedName>
        <fullName evidence="11">Sensor histidine kinase</fullName>
        <ecNumber evidence="11">2.7.13.3</ecNumber>
    </submittedName>
</protein>
<feature type="domain" description="HAMP" evidence="10">
    <location>
        <begin position="328"/>
        <end position="380"/>
    </location>
</feature>
<comment type="subcellular location">
    <subcellularLocation>
        <location evidence="1">Cell membrane</location>
        <topology evidence="1">Multi-pass membrane protein</topology>
    </subcellularLocation>
</comment>
<dbReference type="PROSITE" id="PS50885">
    <property type="entry name" value="HAMP"/>
    <property type="match status" value="1"/>
</dbReference>
<keyword evidence="2" id="KW-1003">Cell membrane</keyword>
<keyword evidence="6 11" id="KW-0418">Kinase</keyword>
<dbReference type="CDD" id="cd06225">
    <property type="entry name" value="HAMP"/>
    <property type="match status" value="1"/>
</dbReference>
<dbReference type="PANTHER" id="PTHR34220:SF7">
    <property type="entry name" value="SENSOR HISTIDINE KINASE YPDA"/>
    <property type="match status" value="1"/>
</dbReference>
<dbReference type="RefSeq" id="WP_378134379.1">
    <property type="nucleotide sequence ID" value="NZ_JBHSMI010000025.1"/>
</dbReference>